<gene>
    <name evidence="1" type="ORF">M514_04252</name>
</gene>
<protein>
    <submittedName>
        <fullName evidence="1">Uncharacterized protein</fullName>
    </submittedName>
</protein>
<organism evidence="1">
    <name type="scientific">Trichuris suis</name>
    <name type="common">pig whipworm</name>
    <dbReference type="NCBI Taxonomy" id="68888"/>
    <lineage>
        <taxon>Eukaryota</taxon>
        <taxon>Metazoa</taxon>
        <taxon>Ecdysozoa</taxon>
        <taxon>Nematoda</taxon>
        <taxon>Enoplea</taxon>
        <taxon>Dorylaimia</taxon>
        <taxon>Trichinellida</taxon>
        <taxon>Trichuridae</taxon>
        <taxon>Trichuris</taxon>
    </lineage>
</organism>
<feature type="non-terminal residue" evidence="1">
    <location>
        <position position="89"/>
    </location>
</feature>
<sequence>MFRLDQVLKKLYASMSSKQTEVAIASGQRQTGFSSGMRTDQNCASARDIDLDENNLPTRDRKTKALLIKQLTLPKGGIRKQWNNTLRRT</sequence>
<evidence type="ECO:0000313" key="1">
    <source>
        <dbReference type="EMBL" id="KFD71691.1"/>
    </source>
</evidence>
<dbReference type="EMBL" id="KL367481">
    <property type="protein sequence ID" value="KFD71691.1"/>
    <property type="molecule type" value="Genomic_DNA"/>
</dbReference>
<name>A0A085NQE5_9BILA</name>
<proteinExistence type="predicted"/>
<dbReference type="AlphaFoldDB" id="A0A085NQE5"/>
<dbReference type="Proteomes" id="UP000030758">
    <property type="component" value="Unassembled WGS sequence"/>
</dbReference>
<reference evidence="1" key="1">
    <citation type="journal article" date="2014" name="Nat. Genet.">
        <title>Genome and transcriptome of the porcine whipworm Trichuris suis.</title>
        <authorList>
            <person name="Jex A.R."/>
            <person name="Nejsum P."/>
            <person name="Schwarz E.M."/>
            <person name="Hu L."/>
            <person name="Young N.D."/>
            <person name="Hall R.S."/>
            <person name="Korhonen P.K."/>
            <person name="Liao S."/>
            <person name="Thamsborg S."/>
            <person name="Xia J."/>
            <person name="Xu P."/>
            <person name="Wang S."/>
            <person name="Scheerlinck J.P."/>
            <person name="Hofmann A."/>
            <person name="Sternberg P.W."/>
            <person name="Wang J."/>
            <person name="Gasser R.B."/>
        </authorList>
    </citation>
    <scope>NUCLEOTIDE SEQUENCE [LARGE SCALE GENOMIC DNA]</scope>
    <source>
        <strain evidence="1">DCEP-RM93F</strain>
    </source>
</reference>
<accession>A0A085NQE5</accession>